<dbReference type="Proteomes" id="UP000180280">
    <property type="component" value="Unassembled WGS sequence"/>
</dbReference>
<comment type="caution">
    <text evidence="1">The sequence shown here is derived from an EMBL/GenBank/DDBJ whole genome shotgun (WGS) entry which is preliminary data.</text>
</comment>
<sequence>MQEMNIKPDAVTQFLLSQGLVPEAEYFGNSHVLVGQRLKLLDCELVYRLENEELIICDFVAKQPVEGSASAVSAFIHLIHKIEKSVPKMKRVRGLFLESMTRPELNQIRTRLSKVLEAQGATWQDIDGELWLVYETGLAKVA</sequence>
<keyword evidence="2" id="KW-1185">Reference proteome</keyword>
<gene>
    <name evidence="1" type="ORF">BI344_21235</name>
</gene>
<dbReference type="EMBL" id="MKCT01000075">
    <property type="protein sequence ID" value="OHX16649.1"/>
    <property type="molecule type" value="Genomic_DNA"/>
</dbReference>
<protein>
    <submittedName>
        <fullName evidence="1">Secretion protein</fullName>
    </submittedName>
</protein>
<evidence type="ECO:0000313" key="1">
    <source>
        <dbReference type="EMBL" id="OHX16649.1"/>
    </source>
</evidence>
<dbReference type="RefSeq" id="WP_071114687.1">
    <property type="nucleotide sequence ID" value="NZ_MKCT01000075.1"/>
</dbReference>
<name>A0ABX3C7R3_9NEIS</name>
<accession>A0ABX3C7R3</accession>
<reference evidence="1 2" key="1">
    <citation type="submission" date="2016-09" db="EMBL/GenBank/DDBJ databases">
        <title>Chromobacterium muskegensis sp. nov., an insecticidal bacterium isolated from Sphagnum bogs.</title>
        <authorList>
            <person name="Sparks M.E."/>
            <person name="Blackburn M.B."/>
            <person name="Gundersen-Rindal D.E."/>
            <person name="Mitchell A."/>
            <person name="Farrar R."/>
            <person name="Kuhar D."/>
        </authorList>
    </citation>
    <scope>NUCLEOTIDE SEQUENCE [LARGE SCALE GENOMIC DNA]</scope>
    <source>
        <strain evidence="1 2">14B-1</strain>
    </source>
</reference>
<proteinExistence type="predicted"/>
<evidence type="ECO:0000313" key="2">
    <source>
        <dbReference type="Proteomes" id="UP000180280"/>
    </source>
</evidence>
<organism evidence="1 2">
    <name type="scientific">Chromobacterium sphagni</name>
    <dbReference type="NCBI Taxonomy" id="1903179"/>
    <lineage>
        <taxon>Bacteria</taxon>
        <taxon>Pseudomonadati</taxon>
        <taxon>Pseudomonadota</taxon>
        <taxon>Betaproteobacteria</taxon>
        <taxon>Neisseriales</taxon>
        <taxon>Chromobacteriaceae</taxon>
        <taxon>Chromobacterium</taxon>
    </lineage>
</organism>